<evidence type="ECO:0000256" key="1">
    <source>
        <dbReference type="ARBA" id="ARBA00004651"/>
    </source>
</evidence>
<dbReference type="Gene3D" id="3.30.70.3400">
    <property type="match status" value="1"/>
</dbReference>
<sequence>MKPRPVRWRALIALAVLALSSVVALTTAPTLGLDLRGGTQIVLETRDTPEVAADGEGTDRVLEVLRGRVDGLGVAEPSLARSGENRIIVELPGLTDPAEAAETLGRTAQLTMHPVLGIGDPAAGGAPGTDEQGQPLQLGPPALTGDMVGSAMSSPNPQGVGHIVNISFDGDGPARWQSLTGQAACAPPGDPQRRVAIVLDQQVISSPQVVEDIPCNVGMLGGQTQITGNFSPEQASELAVLIEGGALPLPVEIIEQRTVGPTLGADAISASAWAAIIGSALAGAFLIVVYRLVGLIAVVALGGYALVAYSVQTGVGATLTLPGLAAFVLAVGMAVDANVLIAERSREEYAAKPRLERASELGYANSLSAVGDAAVTSLLAAVLLFGLASGPVRGFGVTLVIGVVVSLFSALVLSRLLTLAVLRIPAVKRRPGITGITGVGPVRRRLEARDPGFLRRPGRYLAVAGVVVVVMVSGLFVRGLELGVEFTGGRLVEFTTTDPVGVEQVRDAVATTGFGGLTVTETGDGAVALRSGELTDAQVGQLREVVGAAGGGAELLRDELIGPSLGAELARGGIIALGVALAAQFLYLAFRFRWTLGAGAVAALLTNALVVVGVFAWTGRTADGVFLAALLTVIGYSVNDTVVVFDRVREHWARDAKAPFHRAVGSAVLSTLPRTVNTGISTLTILVMLLFLGGATLGDFALALIVGIVVGTVSTIVVAGPVSILLQQRWTGPAPRTSGAKQPVGKAGRRHPSKADRARRRAGDGAVV</sequence>
<evidence type="ECO:0000256" key="6">
    <source>
        <dbReference type="ARBA" id="ARBA00022989"/>
    </source>
</evidence>
<reference evidence="16 17" key="1">
    <citation type="submission" date="2020-07" db="EMBL/GenBank/DDBJ databases">
        <title>Sequencing the genomes of 1000 actinobacteria strains.</title>
        <authorList>
            <person name="Klenk H.-P."/>
        </authorList>
    </citation>
    <scope>NUCLEOTIDE SEQUENCE [LARGE SCALE GENOMIC DNA]</scope>
    <source>
        <strain evidence="16 17">DSM 44749</strain>
    </source>
</reference>
<dbReference type="PRINTS" id="PR01755">
    <property type="entry name" value="SECFTRNLCASE"/>
</dbReference>
<evidence type="ECO:0000256" key="9">
    <source>
        <dbReference type="HAMAP-Rule" id="MF_01463"/>
    </source>
</evidence>
<comment type="subunit">
    <text evidence="9">Forms a complex with SecF. Part of the essential Sec protein translocation apparatus which comprises SecA, SecYEG and auxiliary proteins SecDF. Other proteins may also be involved.</text>
</comment>
<evidence type="ECO:0000313" key="16">
    <source>
        <dbReference type="EMBL" id="NYG00530.1"/>
    </source>
</evidence>
<keyword evidence="2 9" id="KW-0813">Transport</keyword>
<accession>A0A852VWX6</accession>
<dbReference type="InterPro" id="IPR055344">
    <property type="entry name" value="SecD_SecF_C_bact"/>
</dbReference>
<comment type="similarity">
    <text evidence="9">Belongs to the SecD/SecF family. SecD subfamily.</text>
</comment>
<dbReference type="Pfam" id="PF21760">
    <property type="entry name" value="SecD_1st"/>
    <property type="match status" value="1"/>
</dbReference>
<feature type="transmembrane region" description="Helical" evidence="9">
    <location>
        <begin position="267"/>
        <end position="287"/>
    </location>
</feature>
<feature type="transmembrane region" description="Helical" evidence="9">
    <location>
        <begin position="363"/>
        <end position="388"/>
    </location>
</feature>
<evidence type="ECO:0000259" key="14">
    <source>
        <dbReference type="Pfam" id="PF21760"/>
    </source>
</evidence>
<dbReference type="InterPro" id="IPR022646">
    <property type="entry name" value="SecD/SecF_CS"/>
</dbReference>
<dbReference type="InterPro" id="IPR048631">
    <property type="entry name" value="SecD_1st"/>
</dbReference>
<evidence type="ECO:0000256" key="7">
    <source>
        <dbReference type="ARBA" id="ARBA00023010"/>
    </source>
</evidence>
<feature type="transmembrane region" description="Helical" evidence="9">
    <location>
        <begin position="624"/>
        <end position="645"/>
    </location>
</feature>
<dbReference type="InterPro" id="IPR005665">
    <property type="entry name" value="SecF_bac"/>
</dbReference>
<keyword evidence="8 9" id="KW-0472">Membrane</keyword>
<comment type="subcellular location">
    <subcellularLocation>
        <location evidence="1 9">Cell membrane</location>
        <topology evidence="1 9">Multi-pass membrane protein</topology>
    </subcellularLocation>
</comment>
<dbReference type="GO" id="GO:0043952">
    <property type="term" value="P:protein transport by the Sec complex"/>
    <property type="evidence" value="ECO:0007669"/>
    <property type="project" value="UniProtKB-UniRule"/>
</dbReference>
<keyword evidence="7 9" id="KW-0811">Translocation</keyword>
<dbReference type="GeneID" id="98050634"/>
<evidence type="ECO:0000256" key="4">
    <source>
        <dbReference type="ARBA" id="ARBA00022692"/>
    </source>
</evidence>
<name>A0A852VWX6_PSEA5</name>
<dbReference type="InterPro" id="IPR022813">
    <property type="entry name" value="SecD/SecF_arch_bac"/>
</dbReference>
<dbReference type="InterPro" id="IPR022645">
    <property type="entry name" value="SecD/SecF_bac"/>
</dbReference>
<dbReference type="InterPro" id="IPR005791">
    <property type="entry name" value="SecD"/>
</dbReference>
<dbReference type="GO" id="GO:0015450">
    <property type="term" value="F:protein-transporting ATPase activity"/>
    <property type="evidence" value="ECO:0007669"/>
    <property type="project" value="InterPro"/>
</dbReference>
<dbReference type="Gene3D" id="3.30.1360.200">
    <property type="match status" value="1"/>
</dbReference>
<evidence type="ECO:0000259" key="13">
    <source>
        <dbReference type="Pfam" id="PF02355"/>
    </source>
</evidence>
<evidence type="ECO:0000256" key="12">
    <source>
        <dbReference type="SAM" id="SignalP"/>
    </source>
</evidence>
<dbReference type="Gene3D" id="1.20.1640.10">
    <property type="entry name" value="Multidrug efflux transporter AcrB transmembrane domain"/>
    <property type="match status" value="2"/>
</dbReference>
<dbReference type="GO" id="GO:0065002">
    <property type="term" value="P:intracellular protein transmembrane transport"/>
    <property type="evidence" value="ECO:0007669"/>
    <property type="project" value="UniProtKB-UniRule"/>
</dbReference>
<feature type="domain" description="SecDF P1 head subdomain" evidence="15">
    <location>
        <begin position="131"/>
        <end position="248"/>
    </location>
</feature>
<feature type="signal peptide" evidence="12">
    <location>
        <begin position="1"/>
        <end position="24"/>
    </location>
</feature>
<evidence type="ECO:0000256" key="8">
    <source>
        <dbReference type="ARBA" id="ARBA00023136"/>
    </source>
</evidence>
<dbReference type="EMBL" id="JACCCZ010000001">
    <property type="protein sequence ID" value="NYG00530.1"/>
    <property type="molecule type" value="Genomic_DNA"/>
</dbReference>
<feature type="domain" description="Protein translocase subunit SecDF P1" evidence="14">
    <location>
        <begin position="59"/>
        <end position="115"/>
    </location>
</feature>
<evidence type="ECO:0000256" key="10">
    <source>
        <dbReference type="HAMAP-Rule" id="MF_01464"/>
    </source>
</evidence>
<dbReference type="InterPro" id="IPR054384">
    <property type="entry name" value="SecDF_P1_head"/>
</dbReference>
<feature type="transmembrane region" description="Helical" evidence="9">
    <location>
        <begin position="569"/>
        <end position="589"/>
    </location>
</feature>
<dbReference type="NCBIfam" id="NF009583">
    <property type="entry name" value="PRK13024.1-3"/>
    <property type="match status" value="1"/>
</dbReference>
<feature type="transmembrane region" description="Helical" evidence="9">
    <location>
        <begin position="323"/>
        <end position="342"/>
    </location>
</feature>
<evidence type="ECO:0000259" key="15">
    <source>
        <dbReference type="Pfam" id="PF22599"/>
    </source>
</evidence>
<evidence type="ECO:0000256" key="3">
    <source>
        <dbReference type="ARBA" id="ARBA00022475"/>
    </source>
</evidence>
<dbReference type="GO" id="GO:0006605">
    <property type="term" value="P:protein targeting"/>
    <property type="evidence" value="ECO:0007669"/>
    <property type="project" value="UniProtKB-UniRule"/>
</dbReference>
<keyword evidence="12" id="KW-0732">Signal</keyword>
<keyword evidence="6 9" id="KW-1133">Transmembrane helix</keyword>
<protein>
    <recommendedName>
        <fullName evidence="9 10">Multifunctional fusion protein</fullName>
    </recommendedName>
    <domain>
        <recommendedName>
            <fullName evidence="9">Protein translocase subunit SecD</fullName>
        </recommendedName>
    </domain>
    <domain>
        <recommendedName>
            <fullName evidence="10">Protein-export membrane protein SecF</fullName>
        </recommendedName>
    </domain>
</protein>
<organism evidence="16 17">
    <name type="scientific">Pseudonocardia alni</name>
    <name type="common">Amycolata alni</name>
    <dbReference type="NCBI Taxonomy" id="33907"/>
    <lineage>
        <taxon>Bacteria</taxon>
        <taxon>Bacillati</taxon>
        <taxon>Actinomycetota</taxon>
        <taxon>Actinomycetes</taxon>
        <taxon>Pseudonocardiales</taxon>
        <taxon>Pseudonocardiaceae</taxon>
        <taxon>Pseudonocardia</taxon>
    </lineage>
</organism>
<dbReference type="SUPFAM" id="SSF82866">
    <property type="entry name" value="Multidrug efflux transporter AcrB transmembrane domain"/>
    <property type="match status" value="2"/>
</dbReference>
<dbReference type="RefSeq" id="WP_179760286.1">
    <property type="nucleotide sequence ID" value="NZ_BAAAJZ010000005.1"/>
</dbReference>
<keyword evidence="4 9" id="KW-0812">Transmembrane</keyword>
<dbReference type="GO" id="GO:0005886">
    <property type="term" value="C:plasma membrane"/>
    <property type="evidence" value="ECO:0007669"/>
    <property type="project" value="UniProtKB-SubCell"/>
</dbReference>
<keyword evidence="3 9" id="KW-1003">Cell membrane</keyword>
<evidence type="ECO:0000256" key="2">
    <source>
        <dbReference type="ARBA" id="ARBA00022448"/>
    </source>
</evidence>
<feature type="transmembrane region" description="Helical" evidence="9">
    <location>
        <begin position="700"/>
        <end position="726"/>
    </location>
</feature>
<evidence type="ECO:0000313" key="17">
    <source>
        <dbReference type="Proteomes" id="UP000549695"/>
    </source>
</evidence>
<feature type="transmembrane region" description="Helical" evidence="9">
    <location>
        <begin position="676"/>
        <end position="694"/>
    </location>
</feature>
<dbReference type="PANTHER" id="PTHR30081">
    <property type="entry name" value="PROTEIN-EXPORT MEMBRANE PROTEIN SEC"/>
    <property type="match status" value="1"/>
</dbReference>
<dbReference type="NCBIfam" id="TIGR00916">
    <property type="entry name" value="2A0604s01"/>
    <property type="match status" value="1"/>
</dbReference>
<dbReference type="PANTHER" id="PTHR30081:SF1">
    <property type="entry name" value="PROTEIN TRANSLOCASE SUBUNIT SECD"/>
    <property type="match status" value="1"/>
</dbReference>
<keyword evidence="5 9" id="KW-0653">Protein transport</keyword>
<dbReference type="Pfam" id="PF07549">
    <property type="entry name" value="Sec_GG"/>
    <property type="match status" value="2"/>
</dbReference>
<evidence type="ECO:0000256" key="5">
    <source>
        <dbReference type="ARBA" id="ARBA00022927"/>
    </source>
</evidence>
<proteinExistence type="inferred from homology"/>
<dbReference type="Proteomes" id="UP000549695">
    <property type="component" value="Unassembled WGS sequence"/>
</dbReference>
<feature type="transmembrane region" description="Helical" evidence="9">
    <location>
        <begin position="292"/>
        <end position="311"/>
    </location>
</feature>
<dbReference type="NCBIfam" id="TIGR01129">
    <property type="entry name" value="secD"/>
    <property type="match status" value="1"/>
</dbReference>
<dbReference type="AlphaFoldDB" id="A0A852VWX6"/>
<comment type="caution">
    <text evidence="16">The sequence shown here is derived from an EMBL/GenBank/DDBJ whole genome shotgun (WGS) entry which is preliminary data.</text>
</comment>
<dbReference type="Pfam" id="PF02355">
    <property type="entry name" value="SecD_SecF_C"/>
    <property type="match status" value="2"/>
</dbReference>
<comment type="subunit">
    <text evidence="10">Forms a complex with SecD. Part of the essential Sec protein translocation apparatus which comprises SecA, SecYEG and auxiliary proteins SecDF. Other proteins may also be involved.</text>
</comment>
<dbReference type="InterPro" id="IPR048634">
    <property type="entry name" value="SecD_SecF_C"/>
</dbReference>
<feature type="domain" description="Protein export membrane protein SecD/SecF C-terminal" evidence="13">
    <location>
        <begin position="552"/>
        <end position="728"/>
    </location>
</feature>
<feature type="transmembrane region" description="Helical" evidence="9">
    <location>
        <begin position="460"/>
        <end position="480"/>
    </location>
</feature>
<gene>
    <name evidence="9" type="primary">secD</name>
    <name evidence="10" type="synonym">secF</name>
    <name evidence="16" type="ORF">HDA37_000815</name>
</gene>
<feature type="chain" id="PRO_5032824819" description="Multifunctional fusion protein" evidence="12">
    <location>
        <begin position="25"/>
        <end position="768"/>
    </location>
</feature>
<comment type="function">
    <text evidence="9">Part of the Sec protein translocase complex. Interacts with the SecYEG preprotein conducting channel. SecDF uses the proton motive force (PMF) to complete protein translocation after the ATP-dependent function of SecA.</text>
</comment>
<comment type="caution">
    <text evidence="9">Lacks conserved residue(s) required for the propagation of feature annotation.</text>
</comment>
<dbReference type="HAMAP" id="MF_01464_B">
    <property type="entry name" value="SecF_B"/>
    <property type="match status" value="1"/>
</dbReference>
<feature type="compositionally biased region" description="Basic residues" evidence="11">
    <location>
        <begin position="747"/>
        <end position="760"/>
    </location>
</feature>
<feature type="domain" description="Protein export membrane protein SecD/SecF C-terminal" evidence="13">
    <location>
        <begin position="251"/>
        <end position="417"/>
    </location>
</feature>
<keyword evidence="17" id="KW-1185">Reference proteome</keyword>
<dbReference type="Pfam" id="PF22599">
    <property type="entry name" value="SecDF_P1_head"/>
    <property type="match status" value="1"/>
</dbReference>
<evidence type="ECO:0000256" key="11">
    <source>
        <dbReference type="SAM" id="MobiDB-lite"/>
    </source>
</evidence>
<dbReference type="HAMAP" id="MF_01463_B">
    <property type="entry name" value="SecD_B"/>
    <property type="match status" value="1"/>
</dbReference>
<feature type="transmembrane region" description="Helical" evidence="9">
    <location>
        <begin position="596"/>
        <end position="618"/>
    </location>
</feature>
<dbReference type="NCBIfam" id="TIGR00966">
    <property type="entry name" value="transloc_SecF"/>
    <property type="match status" value="1"/>
</dbReference>
<feature type="region of interest" description="Disordered" evidence="11">
    <location>
        <begin position="732"/>
        <end position="768"/>
    </location>
</feature>
<comment type="similarity">
    <text evidence="10">Belongs to the SecD/SecF family. SecF subfamily.</text>
</comment>
<feature type="transmembrane region" description="Helical" evidence="9">
    <location>
        <begin position="394"/>
        <end position="422"/>
    </location>
</feature>